<dbReference type="Gene3D" id="3.30.565.10">
    <property type="entry name" value="Histidine kinase-like ATPase, C-terminal domain"/>
    <property type="match status" value="1"/>
</dbReference>
<dbReference type="CDD" id="cd16936">
    <property type="entry name" value="HATPase_RsbW-like"/>
    <property type="match status" value="1"/>
</dbReference>
<evidence type="ECO:0000259" key="2">
    <source>
        <dbReference type="Pfam" id="PF13581"/>
    </source>
</evidence>
<organism evidence="4 5">
    <name type="scientific">Actinoplanes siamensis</name>
    <dbReference type="NCBI Taxonomy" id="1223317"/>
    <lineage>
        <taxon>Bacteria</taxon>
        <taxon>Bacillati</taxon>
        <taxon>Actinomycetota</taxon>
        <taxon>Actinomycetes</taxon>
        <taxon>Micromonosporales</taxon>
        <taxon>Micromonosporaceae</taxon>
        <taxon>Actinoplanes</taxon>
    </lineage>
</organism>
<keyword evidence="5" id="KW-1185">Reference proteome</keyword>
<feature type="domain" description="Histidine kinase/HSP90-like ATPase" evidence="2">
    <location>
        <begin position="186"/>
        <end position="294"/>
    </location>
</feature>
<dbReference type="InterPro" id="IPR003594">
    <property type="entry name" value="HATPase_dom"/>
</dbReference>
<dbReference type="Pfam" id="PF13581">
    <property type="entry name" value="HATPase_c_2"/>
    <property type="match status" value="1"/>
</dbReference>
<dbReference type="Proteomes" id="UP000629619">
    <property type="component" value="Unassembled WGS sequence"/>
</dbReference>
<proteinExistence type="predicted"/>
<protein>
    <submittedName>
        <fullName evidence="4">Anti-sigma regulatory factor</fullName>
    </submittedName>
</protein>
<dbReference type="PANTHER" id="PTHR35526">
    <property type="entry name" value="ANTI-SIGMA-F FACTOR RSBW-RELATED"/>
    <property type="match status" value="1"/>
</dbReference>
<dbReference type="NCBIfam" id="NF041045">
    <property type="entry name" value="RsbA_anti_sig"/>
    <property type="match status" value="1"/>
</dbReference>
<evidence type="ECO:0000313" key="5">
    <source>
        <dbReference type="Proteomes" id="UP000629619"/>
    </source>
</evidence>
<comment type="caution">
    <text evidence="4">The sequence shown here is derived from an EMBL/GenBank/DDBJ whole genome shotgun (WGS) entry which is preliminary data.</text>
</comment>
<keyword evidence="1" id="KW-0418">Kinase</keyword>
<dbReference type="InterPro" id="IPR025847">
    <property type="entry name" value="MEDS_domain"/>
</dbReference>
<dbReference type="AlphaFoldDB" id="A0A919TIR6"/>
<dbReference type="InterPro" id="IPR047718">
    <property type="entry name" value="RsbA-like_anti_sig"/>
</dbReference>
<reference evidence="4" key="1">
    <citation type="submission" date="2021-01" db="EMBL/GenBank/DDBJ databases">
        <title>Whole genome shotgun sequence of Actinoplanes siamensis NBRC 109076.</title>
        <authorList>
            <person name="Komaki H."/>
            <person name="Tamura T."/>
        </authorList>
    </citation>
    <scope>NUCLEOTIDE SEQUENCE</scope>
    <source>
        <strain evidence="4">NBRC 109076</strain>
    </source>
</reference>
<dbReference type="PANTHER" id="PTHR35526:SF3">
    <property type="entry name" value="ANTI-SIGMA-F FACTOR RSBW"/>
    <property type="match status" value="1"/>
</dbReference>
<name>A0A919TIR6_9ACTN</name>
<dbReference type="RefSeq" id="WP_203677628.1">
    <property type="nucleotide sequence ID" value="NZ_BOMW01000014.1"/>
</dbReference>
<accession>A0A919TIR6</accession>
<sequence length="300" mass="31685">MTRHHPALLYQDIDDYLRGVTSFARTAVAGGEALLVAVPGKNLVVLRDALADLGDAVRYADLTVAGRNPGRILPGLLLPFASAHRGRRVSVVQESVWPGRTDLEYPACGLHEALLNVVFTGAVLCPYDAGALPDAWLRGAWRTHPVVITADGERPSPVYTPAARFDEPLPVVPAGAATHPFEVVGDLSTVRRFTEGLARGAGLPEPKVEDLVVAVNELAENTIVHSPAGGVLAVWSEAQVLVCQVDDAGHLTDPLAGRIPPSATSEGGRGLLLANQLCDLVRVHTGPGGTSIRLHMGFDL</sequence>
<dbReference type="Pfam" id="PF14417">
    <property type="entry name" value="MEDS"/>
    <property type="match status" value="1"/>
</dbReference>
<feature type="domain" description="MEDS" evidence="3">
    <location>
        <begin position="5"/>
        <end position="145"/>
    </location>
</feature>
<keyword evidence="1" id="KW-0723">Serine/threonine-protein kinase</keyword>
<evidence type="ECO:0000259" key="3">
    <source>
        <dbReference type="Pfam" id="PF14417"/>
    </source>
</evidence>
<dbReference type="GO" id="GO:0004674">
    <property type="term" value="F:protein serine/threonine kinase activity"/>
    <property type="evidence" value="ECO:0007669"/>
    <property type="project" value="UniProtKB-KW"/>
</dbReference>
<evidence type="ECO:0000313" key="4">
    <source>
        <dbReference type="EMBL" id="GIF03939.1"/>
    </source>
</evidence>
<gene>
    <name evidence="4" type="ORF">Asi03nite_14770</name>
</gene>
<dbReference type="InterPro" id="IPR050267">
    <property type="entry name" value="Anti-sigma-factor_SerPK"/>
</dbReference>
<keyword evidence="1" id="KW-0808">Transferase</keyword>
<dbReference type="EMBL" id="BOMW01000014">
    <property type="protein sequence ID" value="GIF03939.1"/>
    <property type="molecule type" value="Genomic_DNA"/>
</dbReference>
<dbReference type="InterPro" id="IPR036890">
    <property type="entry name" value="HATPase_C_sf"/>
</dbReference>
<evidence type="ECO:0000256" key="1">
    <source>
        <dbReference type="ARBA" id="ARBA00022527"/>
    </source>
</evidence>